<protein>
    <submittedName>
        <fullName evidence="1">Uncharacterized protein</fullName>
    </submittedName>
</protein>
<reference evidence="1 2" key="1">
    <citation type="journal article" date="2020" name="Phytopathology">
        <title>A high-quality genome resource of Botrytis fragariae, a new and rapidly spreading fungal pathogen causing strawberry gray mold in the U.S.A.</title>
        <authorList>
            <person name="Wu Y."/>
            <person name="Saski C.A."/>
            <person name="Schnabel G."/>
            <person name="Xiao S."/>
            <person name="Hu M."/>
        </authorList>
    </citation>
    <scope>NUCLEOTIDE SEQUENCE [LARGE SCALE GENOMIC DNA]</scope>
    <source>
        <strain evidence="1 2">BVB16</strain>
    </source>
</reference>
<accession>A0A8H6AL85</accession>
<name>A0A8H6AL85_9HELO</name>
<comment type="caution">
    <text evidence="1">The sequence shown here is derived from an EMBL/GenBank/DDBJ whole genome shotgun (WGS) entry which is preliminary data.</text>
</comment>
<dbReference type="EMBL" id="JABFCT010000016">
    <property type="protein sequence ID" value="KAF5869651.1"/>
    <property type="molecule type" value="Genomic_DNA"/>
</dbReference>
<dbReference type="AlphaFoldDB" id="A0A8H6AL85"/>
<sequence length="138" mass="16310">MKRHLTADHFSWDFFLVHHAWSRVPKRDYSYGERAENREDVEDVEDVDRVVRRSSQVWAKRERGNFESQVSKGILGAADLCSVCALYSPLHHIETFIHKRVPQLSKICNKYTFLYFCIGIRTLVLGPIRYHIIEFQNI</sequence>
<organism evidence="1 2">
    <name type="scientific">Botrytis fragariae</name>
    <dbReference type="NCBI Taxonomy" id="1964551"/>
    <lineage>
        <taxon>Eukaryota</taxon>
        <taxon>Fungi</taxon>
        <taxon>Dikarya</taxon>
        <taxon>Ascomycota</taxon>
        <taxon>Pezizomycotina</taxon>
        <taxon>Leotiomycetes</taxon>
        <taxon>Helotiales</taxon>
        <taxon>Sclerotiniaceae</taxon>
        <taxon>Botrytis</taxon>
    </lineage>
</organism>
<evidence type="ECO:0000313" key="2">
    <source>
        <dbReference type="Proteomes" id="UP000531561"/>
    </source>
</evidence>
<proteinExistence type="predicted"/>
<evidence type="ECO:0000313" key="1">
    <source>
        <dbReference type="EMBL" id="KAF5869651.1"/>
    </source>
</evidence>
<dbReference type="GeneID" id="59264872"/>
<dbReference type="Proteomes" id="UP000531561">
    <property type="component" value="Unassembled WGS sequence"/>
</dbReference>
<gene>
    <name evidence="1" type="ORF">Bfra_010848</name>
</gene>
<keyword evidence="2" id="KW-1185">Reference proteome</keyword>
<dbReference type="RefSeq" id="XP_037188599.1">
    <property type="nucleotide sequence ID" value="XM_037341180.1"/>
</dbReference>
<dbReference type="OrthoDB" id="10503755at2759"/>